<dbReference type="InterPro" id="IPR016162">
    <property type="entry name" value="Ald_DH_N"/>
</dbReference>
<evidence type="ECO:0000256" key="3">
    <source>
        <dbReference type="RuleBase" id="RU003345"/>
    </source>
</evidence>
<dbReference type="Proteomes" id="UP001612741">
    <property type="component" value="Unassembled WGS sequence"/>
</dbReference>
<dbReference type="InterPro" id="IPR015590">
    <property type="entry name" value="Aldehyde_DH_dom"/>
</dbReference>
<name>A0ABW7YY65_9ACTN</name>
<evidence type="ECO:0000313" key="6">
    <source>
        <dbReference type="EMBL" id="MFI6500856.1"/>
    </source>
</evidence>
<comment type="caution">
    <text evidence="6">The sequence shown here is derived from an EMBL/GenBank/DDBJ whole genome shotgun (WGS) entry which is preliminary data.</text>
</comment>
<reference evidence="6 7" key="1">
    <citation type="submission" date="2024-10" db="EMBL/GenBank/DDBJ databases">
        <title>The Natural Products Discovery Center: Release of the First 8490 Sequenced Strains for Exploring Actinobacteria Biosynthetic Diversity.</title>
        <authorList>
            <person name="Kalkreuter E."/>
            <person name="Kautsar S.A."/>
            <person name="Yang D."/>
            <person name="Bader C.D."/>
            <person name="Teijaro C.N."/>
            <person name="Fluegel L."/>
            <person name="Davis C.M."/>
            <person name="Simpson J.R."/>
            <person name="Lauterbach L."/>
            <person name="Steele A.D."/>
            <person name="Gui C."/>
            <person name="Meng S."/>
            <person name="Li G."/>
            <person name="Viehrig K."/>
            <person name="Ye F."/>
            <person name="Su P."/>
            <person name="Kiefer A.F."/>
            <person name="Nichols A."/>
            <person name="Cepeda A.J."/>
            <person name="Yan W."/>
            <person name="Fan B."/>
            <person name="Jiang Y."/>
            <person name="Adhikari A."/>
            <person name="Zheng C.-J."/>
            <person name="Schuster L."/>
            <person name="Cowan T.M."/>
            <person name="Smanski M.J."/>
            <person name="Chevrette M.G."/>
            <person name="De Carvalho L.P.S."/>
            <person name="Shen B."/>
        </authorList>
    </citation>
    <scope>NUCLEOTIDE SEQUENCE [LARGE SCALE GENOMIC DNA]</scope>
    <source>
        <strain evidence="6 7">NPDC050545</strain>
    </source>
</reference>
<dbReference type="PANTHER" id="PTHR43353:SF5">
    <property type="entry name" value="SUCCINATE-SEMIALDEHYDE DEHYDROGENASE, MITOCHONDRIAL"/>
    <property type="match status" value="1"/>
</dbReference>
<dbReference type="RefSeq" id="WP_397085034.1">
    <property type="nucleotide sequence ID" value="NZ_JBITGY010000007.1"/>
</dbReference>
<dbReference type="PANTHER" id="PTHR43353">
    <property type="entry name" value="SUCCINATE-SEMIALDEHYDE DEHYDROGENASE, MITOCHONDRIAL"/>
    <property type="match status" value="1"/>
</dbReference>
<dbReference type="Pfam" id="PF00171">
    <property type="entry name" value="Aldedh"/>
    <property type="match status" value="1"/>
</dbReference>
<dbReference type="Gene3D" id="3.40.605.10">
    <property type="entry name" value="Aldehyde Dehydrogenase, Chain A, domain 1"/>
    <property type="match status" value="1"/>
</dbReference>
<comment type="similarity">
    <text evidence="3">Belongs to the aldehyde dehydrogenase family.</text>
</comment>
<dbReference type="Gene3D" id="3.40.309.10">
    <property type="entry name" value="Aldehyde Dehydrogenase, Chain A, domain 2"/>
    <property type="match status" value="1"/>
</dbReference>
<dbReference type="PROSITE" id="PS00687">
    <property type="entry name" value="ALDEHYDE_DEHYDR_GLU"/>
    <property type="match status" value="1"/>
</dbReference>
<dbReference type="InterPro" id="IPR050740">
    <property type="entry name" value="Aldehyde_DH_Superfamily"/>
</dbReference>
<feature type="domain" description="Aldehyde dehydrogenase" evidence="5">
    <location>
        <begin position="3"/>
        <end position="439"/>
    </location>
</feature>
<feature type="active site" evidence="2">
    <location>
        <position position="219"/>
    </location>
</feature>
<evidence type="ECO:0000313" key="7">
    <source>
        <dbReference type="Proteomes" id="UP001612741"/>
    </source>
</evidence>
<dbReference type="SUPFAM" id="SSF53720">
    <property type="entry name" value="ALDH-like"/>
    <property type="match status" value="1"/>
</dbReference>
<proteinExistence type="inferred from homology"/>
<keyword evidence="7" id="KW-1185">Reference proteome</keyword>
<evidence type="ECO:0000256" key="1">
    <source>
        <dbReference type="ARBA" id="ARBA00023002"/>
    </source>
</evidence>
<dbReference type="EMBL" id="JBITGY010000007">
    <property type="protein sequence ID" value="MFI6500856.1"/>
    <property type="molecule type" value="Genomic_DNA"/>
</dbReference>
<protein>
    <submittedName>
        <fullName evidence="6">Aldehyde dehydrogenase family protein</fullName>
    </submittedName>
</protein>
<organism evidence="6 7">
    <name type="scientific">Nonomuraea typhae</name>
    <dbReference type="NCBI Taxonomy" id="2603600"/>
    <lineage>
        <taxon>Bacteria</taxon>
        <taxon>Bacillati</taxon>
        <taxon>Actinomycetota</taxon>
        <taxon>Actinomycetes</taxon>
        <taxon>Streptosporangiales</taxon>
        <taxon>Streptosporangiaceae</taxon>
        <taxon>Nonomuraea</taxon>
    </lineage>
</organism>
<dbReference type="InterPro" id="IPR029510">
    <property type="entry name" value="Ald_DH_CS_GLU"/>
</dbReference>
<evidence type="ECO:0000256" key="4">
    <source>
        <dbReference type="SAM" id="MobiDB-lite"/>
    </source>
</evidence>
<evidence type="ECO:0000256" key="2">
    <source>
        <dbReference type="PROSITE-ProRule" id="PRU10007"/>
    </source>
</evidence>
<dbReference type="InterPro" id="IPR016161">
    <property type="entry name" value="Ald_DH/histidinol_DH"/>
</dbReference>
<evidence type="ECO:0000259" key="5">
    <source>
        <dbReference type="Pfam" id="PF00171"/>
    </source>
</evidence>
<dbReference type="InterPro" id="IPR016163">
    <property type="entry name" value="Ald_DH_C"/>
</dbReference>
<feature type="region of interest" description="Disordered" evidence="4">
    <location>
        <begin position="1"/>
        <end position="20"/>
    </location>
</feature>
<gene>
    <name evidence="6" type="ORF">ACIBG2_26010</name>
</gene>
<sequence>MTQVRNPLTGETDRLLAPPSPAQLSATAAGLRAAAPAWREADRAAVLSRFGAALAAADDLLAALVADTGRTGESILERQIVAGMIERWVRQAPALLAPPEEQPAGLPGIVVGGEAVPYELVGVISPWNFPLLLGLIDAIPALAAGCAVLVKPSEVTPRFIEPLMRLVPDDLPLRVVEGGAETGTELVGLVDTVVFTGSVPTGRKVGEAAARAFIPAFLELGGKDPAIVLAGSDLDRAAAAILWGGTANAGQSCQSIERVYVERAVHEEFLALLADKAAKVTLTCEGGPIGPLIAARQAEVITRQLADAVERGAFVHTGGQIERHGGGLWCRPTVVSGVDHTMALMTEETFGPILPVMAVDDADEAVRLANDSAYGLSGAVFAPTEEAARAVARRMQVGAVSVNDASLTALVHEGEKNSFKLSGLGGSRMGKASISRFVRKRAHLVNRSADADPWWHR</sequence>
<accession>A0ABW7YY65</accession>
<keyword evidence="1 3" id="KW-0560">Oxidoreductase</keyword>